<dbReference type="PANTHER" id="PTHR37954">
    <property type="entry name" value="BLL4979 PROTEIN"/>
    <property type="match status" value="1"/>
</dbReference>
<dbReference type="Pfam" id="PF02596">
    <property type="entry name" value="DUF169"/>
    <property type="match status" value="1"/>
</dbReference>
<keyword evidence="2" id="KW-1185">Reference proteome</keyword>
<accession>A0A076LGZ8</accession>
<dbReference type="RefSeq" id="WP_048201881.1">
    <property type="nucleotide sequence ID" value="NZ_CP009149.1"/>
</dbReference>
<dbReference type="InterPro" id="IPR003748">
    <property type="entry name" value="DUF169"/>
</dbReference>
<dbReference type="PANTHER" id="PTHR37954:SF3">
    <property type="entry name" value="DUF169 DOMAIN-CONTAINING PROTEIN"/>
    <property type="match status" value="1"/>
</dbReference>
<dbReference type="KEGG" id="mjh:JH146_0883"/>
<evidence type="ECO:0000313" key="2">
    <source>
        <dbReference type="Proteomes" id="UP000028781"/>
    </source>
</evidence>
<evidence type="ECO:0008006" key="3">
    <source>
        <dbReference type="Google" id="ProtNLM"/>
    </source>
</evidence>
<organism evidence="1 2">
    <name type="scientific">Methanocaldococcus bathoardescens</name>
    <dbReference type="NCBI Taxonomy" id="1301915"/>
    <lineage>
        <taxon>Archaea</taxon>
        <taxon>Methanobacteriati</taxon>
        <taxon>Methanobacteriota</taxon>
        <taxon>Methanomada group</taxon>
        <taxon>Methanococci</taxon>
        <taxon>Methanococcales</taxon>
        <taxon>Methanocaldococcaceae</taxon>
        <taxon>Methanocaldococcus</taxon>
    </lineage>
</organism>
<proteinExistence type="predicted"/>
<dbReference type="GeneID" id="24891492"/>
<dbReference type="STRING" id="1301915.JH146_0883"/>
<dbReference type="EMBL" id="CP009149">
    <property type="protein sequence ID" value="AIJ05728.1"/>
    <property type="molecule type" value="Genomic_DNA"/>
</dbReference>
<dbReference type="HOGENOM" id="CLU_074324_1_0_2"/>
<dbReference type="Proteomes" id="UP000028781">
    <property type="component" value="Chromosome"/>
</dbReference>
<name>A0A076LGZ8_9EURY</name>
<reference evidence="1 2" key="1">
    <citation type="journal article" date="2015" name="Int. J. Syst. Evol. Microbiol.">
        <title>M ethanocaldococcus bathoardescens sp. nov., a hyperthermophilic methanogen isolated from a volcanically active deep-sea hydrothermal vent.</title>
        <authorList>
            <person name="Stewart L.C."/>
            <person name="Jung J.H."/>
            <person name="Kim Y.T."/>
            <person name="Kwon S.W."/>
            <person name="Park C.S."/>
            <person name="Holden J.F."/>
        </authorList>
    </citation>
    <scope>NUCLEOTIDE SEQUENCE [LARGE SCALE GENOMIC DNA]</scope>
    <source>
        <strain evidence="1 2">JH146</strain>
    </source>
</reference>
<dbReference type="AlphaFoldDB" id="A0A076LGZ8"/>
<protein>
    <recommendedName>
        <fullName evidence="3">DUF169 domain-containing protein</fullName>
    </recommendedName>
</protein>
<gene>
    <name evidence="1" type="ORF">JH146_0883</name>
</gene>
<evidence type="ECO:0000313" key="1">
    <source>
        <dbReference type="EMBL" id="AIJ05728.1"/>
    </source>
</evidence>
<sequence>MDVNEIREYGKKLMELMMLDKPFVAVKLAKSKDEIPEGYEEIAEEKRHCEMIQIARLERKKMYAPLDKHLCKGGAYAIGIFRNPPEPLATGKLYVKLGNFKDEEAAKKTVEAIPRVEDEIYASVYAPLDEADFVPDSIVFIGEALYALRLVQAMLYHKGGRFQADFSGIQSLCADAVAAVYTRKAPNMTLGCNGSRKYAGIQPGEVVVAFPPEKLKDIVEAIEHFRQVWTCDSH</sequence>
<dbReference type="OrthoDB" id="89232at2157"/>